<dbReference type="InterPro" id="IPR001387">
    <property type="entry name" value="Cro/C1-type_HTH"/>
</dbReference>
<dbReference type="PANTHER" id="PTHR46558:SF11">
    <property type="entry name" value="HTH-TYPE TRANSCRIPTIONAL REGULATOR XRE"/>
    <property type="match status" value="1"/>
</dbReference>
<organism evidence="3 4">
    <name type="scientific">Streptococcus agalactiae CCUG 29376</name>
    <dbReference type="NCBI Taxonomy" id="1105255"/>
    <lineage>
        <taxon>Bacteria</taxon>
        <taxon>Bacillati</taxon>
        <taxon>Bacillota</taxon>
        <taxon>Bacilli</taxon>
        <taxon>Lactobacillales</taxon>
        <taxon>Streptococcaceae</taxon>
        <taxon>Streptococcus</taxon>
    </lineage>
</organism>
<keyword evidence="1" id="KW-0238">DNA-binding</keyword>
<dbReference type="SMART" id="SM00530">
    <property type="entry name" value="HTH_XRE"/>
    <property type="match status" value="1"/>
</dbReference>
<accession>A0AAV3JMU8</accession>
<dbReference type="PROSITE" id="PS50943">
    <property type="entry name" value="HTH_CROC1"/>
    <property type="match status" value="1"/>
</dbReference>
<dbReference type="SUPFAM" id="SSF47413">
    <property type="entry name" value="lambda repressor-like DNA-binding domains"/>
    <property type="match status" value="1"/>
</dbReference>
<dbReference type="Pfam" id="PF01381">
    <property type="entry name" value="HTH_3"/>
    <property type="match status" value="1"/>
</dbReference>
<dbReference type="Proteomes" id="UP000015267">
    <property type="component" value="Unassembled WGS sequence"/>
</dbReference>
<sequence length="164" mass="19233">MTFAKRLRELRQLNNITQIEMANKLGLNRVTYTNYEREKSEPSISTLKEIATIFNVSIDYLIDFEDDTKGKNNRKKLLLSLEAELKKINRSFELEIKSLLIDLLNLIKTNQLSSCDVTKWLIDINEKDLECSSEILRFISEMPKEFEPIIDIIEIYQALNKNDE</sequence>
<dbReference type="AlphaFoldDB" id="A0AAV3JMU8"/>
<dbReference type="PANTHER" id="PTHR46558">
    <property type="entry name" value="TRACRIPTIONAL REGULATORY PROTEIN-RELATED-RELATED"/>
    <property type="match status" value="1"/>
</dbReference>
<dbReference type="GO" id="GO:0003677">
    <property type="term" value="F:DNA binding"/>
    <property type="evidence" value="ECO:0007669"/>
    <property type="project" value="UniProtKB-KW"/>
</dbReference>
<gene>
    <name evidence="3" type="ORF">SAG0055_03065</name>
</gene>
<dbReference type="Gene3D" id="1.10.260.40">
    <property type="entry name" value="lambda repressor-like DNA-binding domains"/>
    <property type="match status" value="1"/>
</dbReference>
<dbReference type="EMBL" id="ANDB01000022">
    <property type="protein sequence ID" value="EPW15455.1"/>
    <property type="molecule type" value="Genomic_DNA"/>
</dbReference>
<evidence type="ECO:0000313" key="3">
    <source>
        <dbReference type="EMBL" id="EPW15455.1"/>
    </source>
</evidence>
<dbReference type="RefSeq" id="WP_000141654.1">
    <property type="nucleotide sequence ID" value="NZ_ANDB01000022.1"/>
</dbReference>
<reference evidence="3 4" key="1">
    <citation type="submission" date="2012-10" db="EMBL/GenBank/DDBJ databases">
        <authorList>
            <person name="Zadoks R.N."/>
            <person name="Moroni P."/>
            <person name="Richards V.P."/>
            <person name="Durkin S.A.S."/>
            <person name="Kim M."/>
            <person name="Pavinski Bitar P.D."/>
            <person name="Stanhope M.J."/>
            <person name="Town C.D."/>
            <person name="Venter J.C."/>
        </authorList>
    </citation>
    <scope>NUCLEOTIDE SEQUENCE [LARGE SCALE GENOMIC DNA]</scope>
    <source>
        <strain evidence="3 4">CCUG 29376</strain>
    </source>
</reference>
<evidence type="ECO:0000313" key="4">
    <source>
        <dbReference type="Proteomes" id="UP000015267"/>
    </source>
</evidence>
<protein>
    <submittedName>
        <fullName evidence="3">Transcriptional regulator</fullName>
    </submittedName>
</protein>
<dbReference type="InterPro" id="IPR010982">
    <property type="entry name" value="Lambda_DNA-bd_dom_sf"/>
</dbReference>
<comment type="caution">
    <text evidence="3">The sequence shown here is derived from an EMBL/GenBank/DDBJ whole genome shotgun (WGS) entry which is preliminary data.</text>
</comment>
<evidence type="ECO:0000259" key="2">
    <source>
        <dbReference type="PROSITE" id="PS50943"/>
    </source>
</evidence>
<proteinExistence type="predicted"/>
<dbReference type="CDD" id="cd00093">
    <property type="entry name" value="HTH_XRE"/>
    <property type="match status" value="1"/>
</dbReference>
<evidence type="ECO:0000256" key="1">
    <source>
        <dbReference type="ARBA" id="ARBA00023125"/>
    </source>
</evidence>
<feature type="domain" description="HTH cro/C1-type" evidence="2">
    <location>
        <begin position="7"/>
        <end position="61"/>
    </location>
</feature>
<name>A0AAV3JMU8_STRAG</name>